<feature type="compositionally biased region" description="Basic residues" evidence="4">
    <location>
        <begin position="480"/>
        <end position="494"/>
    </location>
</feature>
<feature type="region of interest" description="Disordered" evidence="4">
    <location>
        <begin position="274"/>
        <end position="342"/>
    </location>
</feature>
<feature type="region of interest" description="Disordered" evidence="4">
    <location>
        <begin position="366"/>
        <end position="505"/>
    </location>
</feature>
<feature type="region of interest" description="Disordered" evidence="4">
    <location>
        <begin position="25"/>
        <end position="194"/>
    </location>
</feature>
<keyword evidence="3" id="KW-0539">Nucleus</keyword>
<feature type="compositionally biased region" description="Basic and acidic residues" evidence="4">
    <location>
        <begin position="395"/>
        <end position="430"/>
    </location>
</feature>
<dbReference type="PANTHER" id="PTHR14369:SF0">
    <property type="entry name" value="SURFEIT LOCUS PROTEIN 6"/>
    <property type="match status" value="1"/>
</dbReference>
<evidence type="ECO:0000313" key="7">
    <source>
        <dbReference type="EMBL" id="SPO01374.1"/>
    </source>
</evidence>
<dbReference type="GO" id="GO:0003677">
    <property type="term" value="F:DNA binding"/>
    <property type="evidence" value="ECO:0007669"/>
    <property type="project" value="TreeGrafter"/>
</dbReference>
<keyword evidence="8" id="KW-1185">Reference proteome</keyword>
<feature type="compositionally biased region" description="Basic and acidic residues" evidence="4">
    <location>
        <begin position="61"/>
        <end position="83"/>
    </location>
</feature>
<evidence type="ECO:0000259" key="5">
    <source>
        <dbReference type="Pfam" id="PF04935"/>
    </source>
</evidence>
<reference evidence="7" key="1">
    <citation type="submission" date="2018-03" db="EMBL/GenBank/DDBJ databases">
        <authorList>
            <person name="Guldener U."/>
        </authorList>
    </citation>
    <scope>NUCLEOTIDE SEQUENCE</scope>
</reference>
<sequence length="505" mass="55597">MAGLANGLLGDDDAFSGLMSLIPTRMHYGDEDDGQTSKKKAKKNKGKQAKQANPDTGVTKTDTDGNKRKLEDGDGDVAEKERAAPTPKKKKVKVDSPTDEVKAEEQLITEANEEAEKTGKAPIAQPASAEDGVPETVESATPVSAKKKNKKEKKAERKAETPATPVVEEKAAKTPAKSTTPKVETPSAKLPTKAAIAPTPAVVIPSDLSEASSEPQSPTFDEPTQKLNVPADTASSTTSVSSVVTPFEKPKHIKIPEDTTAFRERFAERLAALRASRKADGPDGKPVRTRQELLEQRRYKASQRKEHKKEVRRLAKLAEDEKREEALKANSPSVMSPGDELDENTANFSFGRVSFGDGAQLSHDLSYVLSNKPKKGPSDPKTALTKLQNQKKRLAAMDEDKRRDVEEKEAWLTARRRAEGERVRDDETILKKSLKRKERGKKKSEKEWQERKNAVAAGIKARQKKRNDNLRKRIEEKGTTKARQKKTGAKKKSRPGFEGKFGGKK</sequence>
<dbReference type="Pfam" id="PF15459">
    <property type="entry name" value="RRP14"/>
    <property type="match status" value="1"/>
</dbReference>
<protein>
    <submittedName>
        <fullName evidence="7">Related to RRP14 - involved in ribosomal RNA processing</fullName>
    </submittedName>
</protein>
<gene>
    <name evidence="7" type="ORF">DNG_04050</name>
</gene>
<comment type="caution">
    <text evidence="7">The sequence shown here is derived from an EMBL/GenBank/DDBJ whole genome shotgun (WGS) entry which is preliminary data.</text>
</comment>
<dbReference type="GO" id="GO:0042273">
    <property type="term" value="P:ribosomal large subunit biogenesis"/>
    <property type="evidence" value="ECO:0007669"/>
    <property type="project" value="TreeGrafter"/>
</dbReference>
<dbReference type="PANTHER" id="PTHR14369">
    <property type="entry name" value="SURFEIT LOCUS PROTEIN 6"/>
    <property type="match status" value="1"/>
</dbReference>
<evidence type="ECO:0000256" key="1">
    <source>
        <dbReference type="ARBA" id="ARBA00004123"/>
    </source>
</evidence>
<feature type="compositionally biased region" description="Basic residues" evidence="4">
    <location>
        <begin position="37"/>
        <end position="48"/>
    </location>
</feature>
<feature type="compositionally biased region" description="Basic and acidic residues" evidence="4">
    <location>
        <begin position="93"/>
        <end position="105"/>
    </location>
</feature>
<dbReference type="GO" id="GO:0005730">
    <property type="term" value="C:nucleolus"/>
    <property type="evidence" value="ECO:0007669"/>
    <property type="project" value="TreeGrafter"/>
</dbReference>
<dbReference type="Proteomes" id="UP001187682">
    <property type="component" value="Unassembled WGS sequence"/>
</dbReference>
<feature type="compositionally biased region" description="Basic and acidic residues" evidence="4">
    <location>
        <begin position="466"/>
        <end position="479"/>
    </location>
</feature>
<feature type="domain" description="Ribosomal RNA-processing protein 14 N-terminal" evidence="6">
    <location>
        <begin position="8"/>
        <end position="51"/>
    </location>
</feature>
<feature type="compositionally biased region" description="Low complexity" evidence="4">
    <location>
        <begin position="235"/>
        <end position="245"/>
    </location>
</feature>
<dbReference type="AlphaFoldDB" id="A0AAE8SU60"/>
<evidence type="ECO:0000256" key="4">
    <source>
        <dbReference type="SAM" id="MobiDB-lite"/>
    </source>
</evidence>
<comment type="similarity">
    <text evidence="2">Belongs to the SURF6 family.</text>
</comment>
<dbReference type="InterPro" id="IPR007019">
    <property type="entry name" value="SURF6"/>
</dbReference>
<feature type="compositionally biased region" description="Basic and acidic residues" evidence="4">
    <location>
        <begin position="308"/>
        <end position="327"/>
    </location>
</feature>
<evidence type="ECO:0000313" key="8">
    <source>
        <dbReference type="Proteomes" id="UP001187682"/>
    </source>
</evidence>
<dbReference type="GO" id="GO:0042274">
    <property type="term" value="P:ribosomal small subunit biogenesis"/>
    <property type="evidence" value="ECO:0007669"/>
    <property type="project" value="TreeGrafter"/>
</dbReference>
<feature type="region of interest" description="Disordered" evidence="4">
    <location>
        <begin position="206"/>
        <end position="245"/>
    </location>
</feature>
<evidence type="ECO:0000259" key="6">
    <source>
        <dbReference type="Pfam" id="PF15459"/>
    </source>
</evidence>
<dbReference type="InterPro" id="IPR029190">
    <property type="entry name" value="Rrp14/SURF6_C"/>
</dbReference>
<organism evidence="7 8">
    <name type="scientific">Cephalotrichum gorgonifer</name>
    <dbReference type="NCBI Taxonomy" id="2041049"/>
    <lineage>
        <taxon>Eukaryota</taxon>
        <taxon>Fungi</taxon>
        <taxon>Dikarya</taxon>
        <taxon>Ascomycota</taxon>
        <taxon>Pezizomycotina</taxon>
        <taxon>Sordariomycetes</taxon>
        <taxon>Hypocreomycetidae</taxon>
        <taxon>Microascales</taxon>
        <taxon>Microascaceae</taxon>
        <taxon>Cephalotrichum</taxon>
    </lineage>
</organism>
<feature type="compositionally biased region" description="Polar residues" evidence="4">
    <location>
        <begin position="209"/>
        <end position="219"/>
    </location>
</feature>
<dbReference type="GO" id="GO:0003723">
    <property type="term" value="F:RNA binding"/>
    <property type="evidence" value="ECO:0007669"/>
    <property type="project" value="TreeGrafter"/>
</dbReference>
<feature type="compositionally biased region" description="Basic and acidic residues" evidence="4">
    <location>
        <begin position="277"/>
        <end position="298"/>
    </location>
</feature>
<feature type="compositionally biased region" description="Basic and acidic residues" evidence="4">
    <location>
        <begin position="444"/>
        <end position="453"/>
    </location>
</feature>
<comment type="subcellular location">
    <subcellularLocation>
        <location evidence="1">Nucleus</location>
    </subcellularLocation>
</comment>
<proteinExistence type="inferred from homology"/>
<accession>A0AAE8SU60</accession>
<feature type="compositionally biased region" description="Basic residues" evidence="4">
    <location>
        <begin position="432"/>
        <end position="443"/>
    </location>
</feature>
<name>A0AAE8SU60_9PEZI</name>
<feature type="domain" description="Ribosomal RNA-processing protein 14/surfeit locus protein 6 C-terminal" evidence="5">
    <location>
        <begin position="291"/>
        <end position="481"/>
    </location>
</feature>
<dbReference type="EMBL" id="ONZQ02000005">
    <property type="protein sequence ID" value="SPO01374.1"/>
    <property type="molecule type" value="Genomic_DNA"/>
</dbReference>
<dbReference type="Pfam" id="PF04935">
    <property type="entry name" value="SURF6"/>
    <property type="match status" value="1"/>
</dbReference>
<dbReference type="InterPro" id="IPR029188">
    <property type="entry name" value="Rrp14_N"/>
</dbReference>
<evidence type="ECO:0000256" key="2">
    <source>
        <dbReference type="ARBA" id="ARBA00005904"/>
    </source>
</evidence>
<evidence type="ECO:0000256" key="3">
    <source>
        <dbReference type="ARBA" id="ARBA00023242"/>
    </source>
</evidence>